<gene>
    <name evidence="3" type="ORF">ACFQPE_09575</name>
</gene>
<evidence type="ECO:0008006" key="5">
    <source>
        <dbReference type="Google" id="ProtNLM"/>
    </source>
</evidence>
<feature type="transmembrane region" description="Helical" evidence="2">
    <location>
        <begin position="43"/>
        <end position="63"/>
    </location>
</feature>
<dbReference type="EMBL" id="JBHTBF010000002">
    <property type="protein sequence ID" value="MFC7317043.1"/>
    <property type="molecule type" value="Genomic_DNA"/>
</dbReference>
<organism evidence="3 4">
    <name type="scientific">Halomarina halobia</name>
    <dbReference type="NCBI Taxonomy" id="3033386"/>
    <lineage>
        <taxon>Archaea</taxon>
        <taxon>Methanobacteriati</taxon>
        <taxon>Methanobacteriota</taxon>
        <taxon>Stenosarchaea group</taxon>
        <taxon>Halobacteria</taxon>
        <taxon>Halobacteriales</taxon>
        <taxon>Natronomonadaceae</taxon>
        <taxon>Halomarina</taxon>
    </lineage>
</organism>
<feature type="region of interest" description="Disordered" evidence="1">
    <location>
        <begin position="76"/>
        <end position="101"/>
    </location>
</feature>
<protein>
    <recommendedName>
        <fullName evidence="5">DUF3311 domain-containing protein</fullName>
    </recommendedName>
</protein>
<dbReference type="RefSeq" id="WP_276303698.1">
    <property type="nucleotide sequence ID" value="NZ_CP119992.1"/>
</dbReference>
<sequence>MKTHVKEATTTLVTFLALVGTVHAGIWFSLFGVPEVTVLNWPFHYFWFVVGAWASIFAIYWGYHRVVDGIEEEKRRLGDDHARVEDRPPAVVGEQSRTERG</sequence>
<evidence type="ECO:0000313" key="4">
    <source>
        <dbReference type="Proteomes" id="UP001596547"/>
    </source>
</evidence>
<evidence type="ECO:0000313" key="3">
    <source>
        <dbReference type="EMBL" id="MFC7317043.1"/>
    </source>
</evidence>
<keyword evidence="2" id="KW-0472">Membrane</keyword>
<evidence type="ECO:0000256" key="2">
    <source>
        <dbReference type="SAM" id="Phobius"/>
    </source>
</evidence>
<keyword evidence="2" id="KW-1133">Transmembrane helix</keyword>
<accession>A0ABD6A914</accession>
<reference evidence="3 4" key="1">
    <citation type="journal article" date="2019" name="Int. J. Syst. Evol. Microbiol.">
        <title>The Global Catalogue of Microorganisms (GCM) 10K type strain sequencing project: providing services to taxonomists for standard genome sequencing and annotation.</title>
        <authorList>
            <consortium name="The Broad Institute Genomics Platform"/>
            <consortium name="The Broad Institute Genome Sequencing Center for Infectious Disease"/>
            <person name="Wu L."/>
            <person name="Ma J."/>
        </authorList>
    </citation>
    <scope>NUCLEOTIDE SEQUENCE [LARGE SCALE GENOMIC DNA]</scope>
    <source>
        <strain evidence="3 4">PSR21</strain>
    </source>
</reference>
<dbReference type="Proteomes" id="UP001596547">
    <property type="component" value="Unassembled WGS sequence"/>
</dbReference>
<keyword evidence="4" id="KW-1185">Reference proteome</keyword>
<keyword evidence="2" id="KW-0812">Transmembrane</keyword>
<proteinExistence type="predicted"/>
<feature type="compositionally biased region" description="Basic and acidic residues" evidence="1">
    <location>
        <begin position="76"/>
        <end position="88"/>
    </location>
</feature>
<dbReference type="AlphaFoldDB" id="A0ABD6A914"/>
<dbReference type="GeneID" id="79316303"/>
<name>A0ABD6A914_9EURY</name>
<comment type="caution">
    <text evidence="3">The sequence shown here is derived from an EMBL/GenBank/DDBJ whole genome shotgun (WGS) entry which is preliminary data.</text>
</comment>
<evidence type="ECO:0000256" key="1">
    <source>
        <dbReference type="SAM" id="MobiDB-lite"/>
    </source>
</evidence>